<sequence>MNALKKVARGERTTIVVIAFVAAVALVLGVGGFFMARTFLTSTDSGTTASKASSDSNGGMSGDSSSSEASQAPNTEPQSEAAAPTPEATASSMPPCEDGTSAPDGTCLHPASVQWLDDLLPDPSTVDRKDADAVCAAYTITRNTWDASRDVTDAFASIRASVYETPELQRMHTPTPELVKGQGEFLPLVPNRSHTTVTIENIGVEGRESTRREGNEWVRLVSFTRSYADDSHEPVHELVFLTLVEQEDGTWAVGNAEWH</sequence>
<feature type="region of interest" description="Disordered" evidence="1">
    <location>
        <begin position="44"/>
        <end position="108"/>
    </location>
</feature>
<keyword evidence="2" id="KW-0472">Membrane</keyword>
<name>A0A929RT30_9ACTO</name>
<proteinExistence type="predicted"/>
<dbReference type="AlphaFoldDB" id="A0A929RT30"/>
<reference evidence="3" key="1">
    <citation type="submission" date="2020-04" db="EMBL/GenBank/DDBJ databases">
        <title>Deep metagenomics examines the oral microbiome during advanced dental caries in children, revealing novel taxa and co-occurrences with host molecules.</title>
        <authorList>
            <person name="Baker J.L."/>
            <person name="Morton J.T."/>
            <person name="Dinis M."/>
            <person name="Alvarez R."/>
            <person name="Tran N.C."/>
            <person name="Knight R."/>
            <person name="Edlund A."/>
        </authorList>
    </citation>
    <scope>NUCLEOTIDE SEQUENCE</scope>
    <source>
        <strain evidence="3">JCVI_30_bin.13</strain>
    </source>
</reference>
<keyword evidence="2" id="KW-1133">Transmembrane helix</keyword>
<organism evidence="3 4">
    <name type="scientific">Actinomyces bouchesdurhonensis</name>
    <dbReference type="NCBI Taxonomy" id="1852361"/>
    <lineage>
        <taxon>Bacteria</taxon>
        <taxon>Bacillati</taxon>
        <taxon>Actinomycetota</taxon>
        <taxon>Actinomycetes</taxon>
        <taxon>Actinomycetales</taxon>
        <taxon>Actinomycetaceae</taxon>
        <taxon>Actinomyces</taxon>
    </lineage>
</organism>
<feature type="transmembrane region" description="Helical" evidence="2">
    <location>
        <begin position="12"/>
        <end position="35"/>
    </location>
</feature>
<keyword evidence="2" id="KW-0812">Transmembrane</keyword>
<evidence type="ECO:0000313" key="4">
    <source>
        <dbReference type="Proteomes" id="UP000759246"/>
    </source>
</evidence>
<gene>
    <name evidence="3" type="ORF">HXK09_10340</name>
</gene>
<evidence type="ECO:0000256" key="1">
    <source>
        <dbReference type="SAM" id="MobiDB-lite"/>
    </source>
</evidence>
<evidence type="ECO:0000256" key="2">
    <source>
        <dbReference type="SAM" id="Phobius"/>
    </source>
</evidence>
<feature type="compositionally biased region" description="Low complexity" evidence="1">
    <location>
        <begin position="53"/>
        <end position="67"/>
    </location>
</feature>
<comment type="caution">
    <text evidence="3">The sequence shown here is derived from an EMBL/GenBank/DDBJ whole genome shotgun (WGS) entry which is preliminary data.</text>
</comment>
<dbReference type="Proteomes" id="UP000759246">
    <property type="component" value="Unassembled WGS sequence"/>
</dbReference>
<feature type="compositionally biased region" description="Low complexity" evidence="1">
    <location>
        <begin position="75"/>
        <end position="95"/>
    </location>
</feature>
<dbReference type="EMBL" id="JABZGF010000524">
    <property type="protein sequence ID" value="MBF0967507.1"/>
    <property type="molecule type" value="Genomic_DNA"/>
</dbReference>
<accession>A0A929RT30</accession>
<protein>
    <submittedName>
        <fullName evidence="3">Uncharacterized protein</fullName>
    </submittedName>
</protein>
<evidence type="ECO:0000313" key="3">
    <source>
        <dbReference type="EMBL" id="MBF0967507.1"/>
    </source>
</evidence>